<accession>A0A815Q7U6</accession>
<evidence type="ECO:0000313" key="6">
    <source>
        <dbReference type="Proteomes" id="UP000663889"/>
    </source>
</evidence>
<keyword evidence="1 4" id="KW-0812">Transmembrane</keyword>
<keyword evidence="2 4" id="KW-1133">Transmembrane helix</keyword>
<dbReference type="EMBL" id="CAJNOU010004887">
    <property type="protein sequence ID" value="CAF1458477.1"/>
    <property type="molecule type" value="Genomic_DNA"/>
</dbReference>
<comment type="caution">
    <text evidence="5">The sequence shown here is derived from an EMBL/GenBank/DDBJ whole genome shotgun (WGS) entry which is preliminary data.</text>
</comment>
<keyword evidence="3 4" id="KW-0472">Membrane</keyword>
<feature type="transmembrane region" description="Helical" evidence="4">
    <location>
        <begin position="47"/>
        <end position="69"/>
    </location>
</feature>
<dbReference type="Proteomes" id="UP000663889">
    <property type="component" value="Unassembled WGS sequence"/>
</dbReference>
<proteinExistence type="predicted"/>
<sequence length="91" mass="10933">MTMNLPIEIMSPFAQIAEIYCPNVYKELIDQNLSNQSSKYFFTNINIFLLCLFITFLCIFIFILIGHFLSYIRLIRMKLFTIQHKFHKLLF</sequence>
<reference evidence="5" key="1">
    <citation type="submission" date="2021-02" db="EMBL/GenBank/DDBJ databases">
        <authorList>
            <person name="Nowell W R."/>
        </authorList>
    </citation>
    <scope>NUCLEOTIDE SEQUENCE</scope>
</reference>
<evidence type="ECO:0000256" key="4">
    <source>
        <dbReference type="SAM" id="Phobius"/>
    </source>
</evidence>
<dbReference type="SUPFAM" id="SSF90123">
    <property type="entry name" value="ABC transporter transmembrane region"/>
    <property type="match status" value="1"/>
</dbReference>
<gene>
    <name evidence="5" type="ORF">SEV965_LOCUS34045</name>
</gene>
<evidence type="ECO:0000256" key="1">
    <source>
        <dbReference type="ARBA" id="ARBA00022692"/>
    </source>
</evidence>
<evidence type="ECO:0000313" key="5">
    <source>
        <dbReference type="EMBL" id="CAF1458477.1"/>
    </source>
</evidence>
<evidence type="ECO:0000256" key="3">
    <source>
        <dbReference type="ARBA" id="ARBA00023136"/>
    </source>
</evidence>
<protein>
    <submittedName>
        <fullName evidence="5">Uncharacterized protein</fullName>
    </submittedName>
</protein>
<evidence type="ECO:0000256" key="2">
    <source>
        <dbReference type="ARBA" id="ARBA00022989"/>
    </source>
</evidence>
<dbReference type="InterPro" id="IPR036640">
    <property type="entry name" value="ABC1_TM_sf"/>
</dbReference>
<dbReference type="GO" id="GO:0016020">
    <property type="term" value="C:membrane"/>
    <property type="evidence" value="ECO:0007669"/>
    <property type="project" value="InterPro"/>
</dbReference>
<dbReference type="AlphaFoldDB" id="A0A815Q7U6"/>
<name>A0A815Q7U6_9BILA</name>
<organism evidence="5 6">
    <name type="scientific">Rotaria sordida</name>
    <dbReference type="NCBI Taxonomy" id="392033"/>
    <lineage>
        <taxon>Eukaryota</taxon>
        <taxon>Metazoa</taxon>
        <taxon>Spiralia</taxon>
        <taxon>Gnathifera</taxon>
        <taxon>Rotifera</taxon>
        <taxon>Eurotatoria</taxon>
        <taxon>Bdelloidea</taxon>
        <taxon>Philodinida</taxon>
        <taxon>Philodinidae</taxon>
        <taxon>Rotaria</taxon>
    </lineage>
</organism>
<dbReference type="GO" id="GO:0005524">
    <property type="term" value="F:ATP binding"/>
    <property type="evidence" value="ECO:0007669"/>
    <property type="project" value="InterPro"/>
</dbReference>